<accession>A0AA35J458</accession>
<feature type="domain" description="SH3" evidence="8">
    <location>
        <begin position="25"/>
        <end position="95"/>
    </location>
</feature>
<dbReference type="PROSITE" id="PS50009">
    <property type="entry name" value="RASGEF_CAT"/>
    <property type="match status" value="1"/>
</dbReference>
<dbReference type="Proteomes" id="UP001162090">
    <property type="component" value="Chromosome 12"/>
</dbReference>
<reference evidence="11" key="1">
    <citation type="submission" date="2022-10" db="EMBL/GenBank/DDBJ databases">
        <authorList>
            <person name="Byrne P K."/>
        </authorList>
    </citation>
    <scope>NUCLEOTIDE SEQUENCE</scope>
    <source>
        <strain evidence="11">CBS7001</strain>
    </source>
</reference>
<evidence type="ECO:0008006" key="13">
    <source>
        <dbReference type="Google" id="ProtNLM"/>
    </source>
</evidence>
<protein>
    <recommendedName>
        <fullName evidence="13">Guanine nucleotide exchange factor SDC25</fullName>
    </recommendedName>
</protein>
<dbReference type="CDD" id="cd06224">
    <property type="entry name" value="REM"/>
    <property type="match status" value="1"/>
</dbReference>
<evidence type="ECO:0000256" key="2">
    <source>
        <dbReference type="ARBA" id="ARBA00022618"/>
    </source>
</evidence>
<dbReference type="PROSITE" id="PS50002">
    <property type="entry name" value="SH3"/>
    <property type="match status" value="1"/>
</dbReference>
<dbReference type="Gene3D" id="1.20.870.10">
    <property type="entry name" value="Son of sevenless (SoS) protein Chain: S domain 1"/>
    <property type="match status" value="1"/>
</dbReference>
<dbReference type="SMART" id="SM00147">
    <property type="entry name" value="RasGEF"/>
    <property type="match status" value="1"/>
</dbReference>
<dbReference type="SMART" id="SM00229">
    <property type="entry name" value="RasGEFN"/>
    <property type="match status" value="1"/>
</dbReference>
<dbReference type="PROSITE" id="PS50212">
    <property type="entry name" value="RASGEF_NTER"/>
    <property type="match status" value="1"/>
</dbReference>
<sequence length="1259" mass="145906">MSSPAPDAGTTKIKDNEGHEVPCLQPIDVVECTYEHFSESRDKLSLRLGDLVYVLNKGTNGWWDGVLIRHCADDSSPLMLDRGWFPCSFTRTILHDPRKLLATAGGIEKFQSDTDLDPDLSGQLVLMLTLDEFLEYCNDIEFRRPLVWCPTPVPTHEDEHGKNSYELLYYNQDLNVYCTKLPYLPQGPEPSLDSTTSSLPISASKDARKKMPIMCSADLFYLNDNDVQNWSELTRLIHYYTNLTEQALLSNDRKGFLASLDLLLVHITYIQMTFRNLHLVDNNFKKILKKLISTLSKFSINANIWFNSTPFHERESIVAQKESSKNDPFLQSVLKTFQKFHFLQRLLHFLSEHNEFTILPQLFPRFFKDSFNTISWNNPFLQRNFTHRMSHDLPKEMVKAVAGASGIVVDSFDKIPVSKQDTPSSSASSYHMSSATSQRRRRSTAFSNTSRSSSESDTIWSKRKKPYPINEETLNLLQSRKTQLDIKLTHMVQSANDYLSNTVNFSKMLNFEMNFKTYKEVSETVPIIDILENLDLTIFINLRELGDRERVFDEDVAIDDEDKEFLNHSLSSLSHILSDYFDMKQYFHDVVVKFIMVTQHLTLEDPFVFHPMQTDLPTGYYEPMIPSSLPKKAIKNKNKKYDQLTEKVVENDDYQQDGDDIVLFNNLIKQDEDSNDLRFFNLFHIFKNCCDDYFDVLKLAIESVKQLILERENLLNYAARMMKNDITELLLQGEEDGYGTPSDRGAIDKNETNIVYKNSNTKGDDEWQKGQNLLPRYLQRDYDNELIWSSNNRIKGGTKDALAAYLTNNQKRDTWFNITFLITFRSVFSTTELFSRLIARYNLVPPEELCFEEYNEWVTKKLIPVKYRVVEVMTTFLRQYWFAGYYEPELASLNLDDFAQLTVKENVPGSMELLNEINQKFKNGDMQGTTPVKAPDSQVPQNDVLIPSYSIAESILAVDPVAFATQLSIVEHEIYCEITIFDCLQKIWKNKYSKSYDSSPGLTRFISFANNLTNFISYSVVKEEDINKRAKLLSHFIFIAEYCKKFNNFSSMTAIISALYSSPIYRLEKTWQVVASQTKDLLRSLNTLMDPKKNFINYRNELKSLKSVPCVPFFGVYLSDLTFTDSGNPDFLVLEHDLKGIYEEKKYVNFNKRIRLVDILQEIIYFKKIHYDFVKDQTIIESIRNTLEEIPHIEKQYQLSLIIEPKPKNKVTANSDSRGKSQQKSGENEPGEEKTPAKKDRFSKFQLGKTSKKTTKLFK</sequence>
<evidence type="ECO:0000256" key="4">
    <source>
        <dbReference type="ARBA" id="ARBA00023306"/>
    </source>
</evidence>
<dbReference type="AlphaFoldDB" id="A0AA35J458"/>
<proteinExistence type="predicted"/>
<keyword evidence="3 5" id="KW-0344">Guanine-nucleotide releasing factor</keyword>
<dbReference type="EMBL" id="OX365923">
    <property type="protein sequence ID" value="CAI4045927.1"/>
    <property type="molecule type" value="Genomic_DNA"/>
</dbReference>
<evidence type="ECO:0000256" key="3">
    <source>
        <dbReference type="ARBA" id="ARBA00022658"/>
    </source>
</evidence>
<dbReference type="InterPro" id="IPR019804">
    <property type="entry name" value="Ras_G-nucl-exch_fac_CS"/>
</dbReference>
<dbReference type="PROSITE" id="PS00720">
    <property type="entry name" value="RASGEF"/>
    <property type="match status" value="1"/>
</dbReference>
<dbReference type="GO" id="GO:0051301">
    <property type="term" value="P:cell division"/>
    <property type="evidence" value="ECO:0007669"/>
    <property type="project" value="UniProtKB-KW"/>
</dbReference>
<dbReference type="SMART" id="SM00326">
    <property type="entry name" value="SH3"/>
    <property type="match status" value="1"/>
</dbReference>
<evidence type="ECO:0000256" key="6">
    <source>
        <dbReference type="PROSITE-ProRule" id="PRU00192"/>
    </source>
</evidence>
<dbReference type="Gene3D" id="2.30.30.40">
    <property type="entry name" value="SH3 Domains"/>
    <property type="match status" value="1"/>
</dbReference>
<feature type="compositionally biased region" description="Polar residues" evidence="7">
    <location>
        <begin position="1211"/>
        <end position="1225"/>
    </location>
</feature>
<feature type="compositionally biased region" description="Low complexity" evidence="7">
    <location>
        <begin position="444"/>
        <end position="459"/>
    </location>
</feature>
<evidence type="ECO:0000259" key="9">
    <source>
        <dbReference type="PROSITE" id="PS50009"/>
    </source>
</evidence>
<dbReference type="PANTHER" id="PTHR23113:SF368">
    <property type="entry name" value="CELL DIVISION CONTROL PROTEIN 25"/>
    <property type="match status" value="1"/>
</dbReference>
<feature type="compositionally biased region" description="Basic and acidic residues" evidence="7">
    <location>
        <begin position="1231"/>
        <end position="1243"/>
    </location>
</feature>
<feature type="compositionally biased region" description="Low complexity" evidence="7">
    <location>
        <begin position="424"/>
        <end position="437"/>
    </location>
</feature>
<feature type="region of interest" description="Disordered" evidence="7">
    <location>
        <begin position="418"/>
        <end position="461"/>
    </location>
</feature>
<dbReference type="InterPro" id="IPR001895">
    <property type="entry name" value="RASGEF_cat_dom"/>
</dbReference>
<evidence type="ECO:0000256" key="7">
    <source>
        <dbReference type="SAM" id="MobiDB-lite"/>
    </source>
</evidence>
<dbReference type="InterPro" id="IPR008937">
    <property type="entry name" value="Ras-like_GEF"/>
</dbReference>
<dbReference type="Gene3D" id="1.10.840.10">
    <property type="entry name" value="Ras guanine-nucleotide exchange factors catalytic domain"/>
    <property type="match status" value="1"/>
</dbReference>
<organism evidence="11 12">
    <name type="scientific">Saccharomyces uvarum</name>
    <name type="common">Yeast</name>
    <name type="synonym">Saccharomyces bayanus var. uvarum</name>
    <dbReference type="NCBI Taxonomy" id="230603"/>
    <lineage>
        <taxon>Eukaryota</taxon>
        <taxon>Fungi</taxon>
        <taxon>Dikarya</taxon>
        <taxon>Ascomycota</taxon>
        <taxon>Saccharomycotina</taxon>
        <taxon>Saccharomycetes</taxon>
        <taxon>Saccharomycetales</taxon>
        <taxon>Saccharomycetaceae</taxon>
        <taxon>Saccharomyces</taxon>
    </lineage>
</organism>
<dbReference type="InterPro" id="IPR000651">
    <property type="entry name" value="Ras-like_Gua-exchang_fac_N"/>
</dbReference>
<dbReference type="InterPro" id="IPR036028">
    <property type="entry name" value="SH3-like_dom_sf"/>
</dbReference>
<feature type="domain" description="N-terminal Ras-GEF" evidence="10">
    <location>
        <begin position="790"/>
        <end position="922"/>
    </location>
</feature>
<dbReference type="InterPro" id="IPR001452">
    <property type="entry name" value="SH3_domain"/>
</dbReference>
<name>A0AA35J458_SACUV</name>
<dbReference type="InterPro" id="IPR023578">
    <property type="entry name" value="Ras_GEF_dom_sf"/>
</dbReference>
<evidence type="ECO:0000256" key="5">
    <source>
        <dbReference type="PROSITE-ProRule" id="PRU00168"/>
    </source>
</evidence>
<evidence type="ECO:0000313" key="12">
    <source>
        <dbReference type="Proteomes" id="UP001162090"/>
    </source>
</evidence>
<dbReference type="PANTHER" id="PTHR23113">
    <property type="entry name" value="GUANINE NUCLEOTIDE EXCHANGE FACTOR"/>
    <property type="match status" value="1"/>
</dbReference>
<feature type="region of interest" description="Disordered" evidence="7">
    <location>
        <begin position="1208"/>
        <end position="1259"/>
    </location>
</feature>
<keyword evidence="2" id="KW-0132">Cell division</keyword>
<dbReference type="GO" id="GO:0005886">
    <property type="term" value="C:plasma membrane"/>
    <property type="evidence" value="ECO:0007669"/>
    <property type="project" value="TreeGrafter"/>
</dbReference>
<dbReference type="GO" id="GO:0007265">
    <property type="term" value="P:Ras protein signal transduction"/>
    <property type="evidence" value="ECO:0007669"/>
    <property type="project" value="TreeGrafter"/>
</dbReference>
<feature type="compositionally biased region" description="Basic residues" evidence="7">
    <location>
        <begin position="1250"/>
        <end position="1259"/>
    </location>
</feature>
<dbReference type="SUPFAM" id="SSF50044">
    <property type="entry name" value="SH3-domain"/>
    <property type="match status" value="1"/>
</dbReference>
<dbReference type="Pfam" id="PF00617">
    <property type="entry name" value="RasGEF"/>
    <property type="match status" value="1"/>
</dbReference>
<evidence type="ECO:0000259" key="10">
    <source>
        <dbReference type="PROSITE" id="PS50212"/>
    </source>
</evidence>
<evidence type="ECO:0000256" key="1">
    <source>
        <dbReference type="ARBA" id="ARBA00022443"/>
    </source>
</evidence>
<dbReference type="Pfam" id="PF00618">
    <property type="entry name" value="RasGEF_N"/>
    <property type="match status" value="1"/>
</dbReference>
<gene>
    <name evidence="11" type="primary">SUVC12G0440</name>
    <name evidence="11" type="ORF">SUVC_12G0440</name>
</gene>
<dbReference type="InterPro" id="IPR036964">
    <property type="entry name" value="RASGEF_cat_dom_sf"/>
</dbReference>
<evidence type="ECO:0000313" key="11">
    <source>
        <dbReference type="EMBL" id="CAI4045927.1"/>
    </source>
</evidence>
<dbReference type="SUPFAM" id="SSF48366">
    <property type="entry name" value="Ras GEF"/>
    <property type="match status" value="1"/>
</dbReference>
<evidence type="ECO:0000259" key="8">
    <source>
        <dbReference type="PROSITE" id="PS50002"/>
    </source>
</evidence>
<keyword evidence="1 6" id="KW-0728">SH3 domain</keyword>
<keyword evidence="4" id="KW-0131">Cell cycle</keyword>
<feature type="domain" description="Ras-GEF" evidence="9">
    <location>
        <begin position="959"/>
        <end position="1206"/>
    </location>
</feature>
<dbReference type="GO" id="GO:0005085">
    <property type="term" value="F:guanyl-nucleotide exchange factor activity"/>
    <property type="evidence" value="ECO:0007669"/>
    <property type="project" value="UniProtKB-KW"/>
</dbReference>
<dbReference type="CDD" id="cd11883">
    <property type="entry name" value="SH3_Sdc25"/>
    <property type="match status" value="1"/>
</dbReference>
<dbReference type="CDD" id="cd00155">
    <property type="entry name" value="RasGEF"/>
    <property type="match status" value="1"/>
</dbReference>